<dbReference type="Proteomes" id="UP000831607">
    <property type="component" value="Chromosome"/>
</dbReference>
<dbReference type="Pfam" id="PF01323">
    <property type="entry name" value="DSBA"/>
    <property type="match status" value="1"/>
</dbReference>
<keyword evidence="1 3" id="KW-0413">Isomerase</keyword>
<comment type="similarity">
    <text evidence="1">Belongs to the GST superfamily. NadH family.</text>
</comment>
<comment type="catalytic activity">
    <reaction evidence="1">
        <text>2-hydroxychromene-2-carboxylate = (3E)-4-(2-hydroxyphenyl)-2-oxobut-3-enoate</text>
        <dbReference type="Rhea" id="RHEA:27401"/>
        <dbReference type="ChEBI" id="CHEBI:59350"/>
        <dbReference type="ChEBI" id="CHEBI:59353"/>
        <dbReference type="EC" id="5.99.1.4"/>
    </reaction>
</comment>
<dbReference type="EC" id="5.99.1.4" evidence="1"/>
<dbReference type="PIRSF" id="PIRSF006386">
    <property type="entry name" value="HCCAis_GSTk"/>
    <property type="match status" value="1"/>
</dbReference>
<dbReference type="SUPFAM" id="SSF52833">
    <property type="entry name" value="Thioredoxin-like"/>
    <property type="match status" value="1"/>
</dbReference>
<proteinExistence type="inferred from homology"/>
<dbReference type="GO" id="GO:0016853">
    <property type="term" value="F:isomerase activity"/>
    <property type="evidence" value="ECO:0007669"/>
    <property type="project" value="UniProtKB-KW"/>
</dbReference>
<keyword evidence="4" id="KW-1185">Reference proteome</keyword>
<name>A0ABY4AHZ1_9BURK</name>
<dbReference type="InterPro" id="IPR001853">
    <property type="entry name" value="DSBA-like_thioredoxin_dom"/>
</dbReference>
<dbReference type="InterPro" id="IPR051924">
    <property type="entry name" value="GST_Kappa/NadH"/>
</dbReference>
<organism evidence="3 4">
    <name type="scientific">Orrella daihaiensis</name>
    <dbReference type="NCBI Taxonomy" id="2782176"/>
    <lineage>
        <taxon>Bacteria</taxon>
        <taxon>Pseudomonadati</taxon>
        <taxon>Pseudomonadota</taxon>
        <taxon>Betaproteobacteria</taxon>
        <taxon>Burkholderiales</taxon>
        <taxon>Alcaligenaceae</taxon>
        <taxon>Orrella</taxon>
    </lineage>
</organism>
<evidence type="ECO:0000313" key="3">
    <source>
        <dbReference type="EMBL" id="UOD49703.1"/>
    </source>
</evidence>
<dbReference type="RefSeq" id="WP_243477938.1">
    <property type="nucleotide sequence ID" value="NZ_CP063982.1"/>
</dbReference>
<dbReference type="EMBL" id="CP063982">
    <property type="protein sequence ID" value="UOD49703.1"/>
    <property type="molecule type" value="Genomic_DNA"/>
</dbReference>
<sequence length="201" mass="22310">MTTTIDYYFAPQSPWTYLGHERLTNMAKAAGASIRVRPIDLGRVFPVSGGVQLKDRPKQRQAYRLVELARFRDYLGLPLNLQPQYFPVVPTLASRLITAVQLSEGDAIALKLAGALMAAVWAQERDIANPQTLTQILAESSLPAKYLTQTESVDVQAAYDAYTDSAIELGVFGAPTYVLDGELFWGQDRLMFLEQALLKRA</sequence>
<dbReference type="Gene3D" id="3.40.30.10">
    <property type="entry name" value="Glutaredoxin"/>
    <property type="match status" value="1"/>
</dbReference>
<evidence type="ECO:0000259" key="2">
    <source>
        <dbReference type="Pfam" id="PF01323"/>
    </source>
</evidence>
<dbReference type="InterPro" id="IPR036249">
    <property type="entry name" value="Thioredoxin-like_sf"/>
</dbReference>
<dbReference type="CDD" id="cd03022">
    <property type="entry name" value="DsbA_HCCA_Iso"/>
    <property type="match status" value="1"/>
</dbReference>
<accession>A0ABY4AHZ1</accession>
<gene>
    <name evidence="3" type="ORF">DHf2319_09550</name>
</gene>
<dbReference type="InterPro" id="IPR044087">
    <property type="entry name" value="NahD-like"/>
</dbReference>
<dbReference type="InterPro" id="IPR014440">
    <property type="entry name" value="HCCAis_GSTk"/>
</dbReference>
<reference evidence="3 4" key="1">
    <citation type="submission" date="2020-11" db="EMBL/GenBank/DDBJ databases">
        <title>Algicoccus daihaiensis sp.nov., isolated from Daihai Lake in Inner Mongolia.</title>
        <authorList>
            <person name="Kai J."/>
        </authorList>
    </citation>
    <scope>NUCLEOTIDE SEQUENCE [LARGE SCALE GENOMIC DNA]</scope>
    <source>
        <strain evidence="4">f23</strain>
    </source>
</reference>
<feature type="domain" description="DSBA-like thioredoxin" evidence="2">
    <location>
        <begin position="4"/>
        <end position="197"/>
    </location>
</feature>
<protein>
    <recommendedName>
        <fullName evidence="1">2-hydroxychromene-2-carboxylate isomerase</fullName>
        <ecNumber evidence="1">5.99.1.4</ecNumber>
    </recommendedName>
</protein>
<evidence type="ECO:0000313" key="4">
    <source>
        <dbReference type="Proteomes" id="UP000831607"/>
    </source>
</evidence>
<evidence type="ECO:0000256" key="1">
    <source>
        <dbReference type="PIRNR" id="PIRNR006386"/>
    </source>
</evidence>
<dbReference type="PANTHER" id="PTHR42943">
    <property type="entry name" value="GLUTATHIONE S-TRANSFERASE KAPPA"/>
    <property type="match status" value="1"/>
</dbReference>
<dbReference type="PANTHER" id="PTHR42943:SF13">
    <property type="entry name" value="GLUTATHIONE S-TRANSFERASE KAPPA-RELATED"/>
    <property type="match status" value="1"/>
</dbReference>